<feature type="transmembrane region" description="Helical" evidence="7">
    <location>
        <begin position="30"/>
        <end position="54"/>
    </location>
</feature>
<dbReference type="EMBL" id="JAVRHX010000001">
    <property type="protein sequence ID" value="MDT0593661.1"/>
    <property type="molecule type" value="Genomic_DNA"/>
</dbReference>
<evidence type="ECO:0000313" key="9">
    <source>
        <dbReference type="Proteomes" id="UP001253545"/>
    </source>
</evidence>
<evidence type="ECO:0000256" key="3">
    <source>
        <dbReference type="ARBA" id="ARBA00022475"/>
    </source>
</evidence>
<feature type="transmembrane region" description="Helical" evidence="7">
    <location>
        <begin position="427"/>
        <end position="447"/>
    </location>
</feature>
<name>A0ABU2ZMM1_9ALTE</name>
<comment type="subcellular location">
    <subcellularLocation>
        <location evidence="1">Cell membrane</location>
        <topology evidence="1">Multi-pass membrane protein</topology>
    </subcellularLocation>
</comment>
<keyword evidence="3" id="KW-1003">Cell membrane</keyword>
<feature type="transmembrane region" description="Helical" evidence="7">
    <location>
        <begin position="134"/>
        <end position="154"/>
    </location>
</feature>
<keyword evidence="5 7" id="KW-1133">Transmembrane helix</keyword>
<proteinExistence type="inferred from homology"/>
<feature type="transmembrane region" description="Helical" evidence="7">
    <location>
        <begin position="398"/>
        <end position="415"/>
    </location>
</feature>
<feature type="transmembrane region" description="Helical" evidence="7">
    <location>
        <begin position="353"/>
        <end position="386"/>
    </location>
</feature>
<accession>A0ABU2ZMM1</accession>
<gene>
    <name evidence="8" type="ORF">RM552_02240</name>
</gene>
<keyword evidence="4 7" id="KW-0812">Transmembrane</keyword>
<evidence type="ECO:0000256" key="4">
    <source>
        <dbReference type="ARBA" id="ARBA00022692"/>
    </source>
</evidence>
<comment type="similarity">
    <text evidence="2">Belongs to the polysaccharide synthase family.</text>
</comment>
<evidence type="ECO:0000256" key="2">
    <source>
        <dbReference type="ARBA" id="ARBA00007430"/>
    </source>
</evidence>
<comment type="caution">
    <text evidence="8">The sequence shown here is derived from an EMBL/GenBank/DDBJ whole genome shotgun (WGS) entry which is preliminary data.</text>
</comment>
<dbReference type="PANTHER" id="PTHR30250">
    <property type="entry name" value="PST FAMILY PREDICTED COLANIC ACID TRANSPORTER"/>
    <property type="match status" value="1"/>
</dbReference>
<evidence type="ECO:0000256" key="6">
    <source>
        <dbReference type="ARBA" id="ARBA00023136"/>
    </source>
</evidence>
<keyword evidence="9" id="KW-1185">Reference proteome</keyword>
<feature type="transmembrane region" description="Helical" evidence="7">
    <location>
        <begin position="105"/>
        <end position="122"/>
    </location>
</feature>
<dbReference type="PANTHER" id="PTHR30250:SF10">
    <property type="entry name" value="LIPOPOLYSACCHARIDE BIOSYNTHESIS PROTEIN WZXC"/>
    <property type="match status" value="1"/>
</dbReference>
<dbReference type="Pfam" id="PF13440">
    <property type="entry name" value="Polysacc_synt_3"/>
    <property type="match status" value="1"/>
</dbReference>
<keyword evidence="6 7" id="KW-0472">Membrane</keyword>
<feature type="transmembrane region" description="Helical" evidence="7">
    <location>
        <begin position="308"/>
        <end position="332"/>
    </location>
</feature>
<dbReference type="Proteomes" id="UP001253545">
    <property type="component" value="Unassembled WGS sequence"/>
</dbReference>
<evidence type="ECO:0000256" key="5">
    <source>
        <dbReference type="ARBA" id="ARBA00022989"/>
    </source>
</evidence>
<reference evidence="8 9" key="1">
    <citation type="submission" date="2023-09" db="EMBL/GenBank/DDBJ databases">
        <authorList>
            <person name="Rey-Velasco X."/>
        </authorList>
    </citation>
    <scope>NUCLEOTIDE SEQUENCE [LARGE SCALE GENOMIC DNA]</scope>
    <source>
        <strain evidence="8 9">P117</strain>
    </source>
</reference>
<sequence length="467" mass="51595">MFIEKFGNVALRVIAIISLARLLGPEEFGLFALAAVVVSICSILVDSGLGGALIKKSNISKEDYETVFVFNVLVSVLLTFLLILISDSFGKFYDSNELSTLLKALSVVLIVKALSIVQMTKLTKELKFKPQAKIVLLSYLISLIVACVLAFYGYGYWALVWQQIIEASLTAIMFIIYANYFPKFKFNTKSFKDLYSFGLKLMLASFIKTIYQQTATLIIGKRFDPGTVGLFNQANKIIELYVNAISAIIDKASFPILVKQLEKNGDLTEDLKRLLITSCFLSFFAISVIGGMSDSIVIVLLGDKWLEAAWMLEILSLCGVFIVVESVTRSGLKSLGKAGKILQLEIIKRSFSIFILILAANFGLAYILWALVINSAIGAFLNVIAISKYTGYKISTQLANIAVPLSSGFCVYLILKYLKGIVEVNIFAELFTLVALTALLYIGMGYLSKSKEIIELLSSIKFISKFK</sequence>
<evidence type="ECO:0000256" key="7">
    <source>
        <dbReference type="SAM" id="Phobius"/>
    </source>
</evidence>
<dbReference type="RefSeq" id="WP_311367166.1">
    <property type="nucleotide sequence ID" value="NZ_JAVRHX010000001.1"/>
</dbReference>
<evidence type="ECO:0000313" key="8">
    <source>
        <dbReference type="EMBL" id="MDT0593661.1"/>
    </source>
</evidence>
<dbReference type="CDD" id="cd13127">
    <property type="entry name" value="MATE_tuaB_like"/>
    <property type="match status" value="1"/>
</dbReference>
<feature type="transmembrane region" description="Helical" evidence="7">
    <location>
        <begin position="279"/>
        <end position="302"/>
    </location>
</feature>
<feature type="transmembrane region" description="Helical" evidence="7">
    <location>
        <begin position="160"/>
        <end position="180"/>
    </location>
</feature>
<evidence type="ECO:0000256" key="1">
    <source>
        <dbReference type="ARBA" id="ARBA00004651"/>
    </source>
</evidence>
<protein>
    <submittedName>
        <fullName evidence="8">Lipopolysaccharide biosynthesis protein</fullName>
    </submittedName>
</protein>
<organism evidence="8 9">
    <name type="scientific">Glaciecola petra</name>
    <dbReference type="NCBI Taxonomy" id="3075602"/>
    <lineage>
        <taxon>Bacteria</taxon>
        <taxon>Pseudomonadati</taxon>
        <taxon>Pseudomonadota</taxon>
        <taxon>Gammaproteobacteria</taxon>
        <taxon>Alteromonadales</taxon>
        <taxon>Alteromonadaceae</taxon>
        <taxon>Glaciecola</taxon>
    </lineage>
</organism>
<dbReference type="InterPro" id="IPR050833">
    <property type="entry name" value="Poly_Biosynth_Transport"/>
</dbReference>
<feature type="transmembrane region" description="Helical" evidence="7">
    <location>
        <begin position="66"/>
        <end position="85"/>
    </location>
</feature>